<organism evidence="2 3">
    <name type="scientific">Lichenibacterium minor</name>
    <dbReference type="NCBI Taxonomy" id="2316528"/>
    <lineage>
        <taxon>Bacteria</taxon>
        <taxon>Pseudomonadati</taxon>
        <taxon>Pseudomonadota</taxon>
        <taxon>Alphaproteobacteria</taxon>
        <taxon>Hyphomicrobiales</taxon>
        <taxon>Lichenihabitantaceae</taxon>
        <taxon>Lichenibacterium</taxon>
    </lineage>
</organism>
<keyword evidence="3" id="KW-1185">Reference proteome</keyword>
<dbReference type="EMBL" id="QYBB01000007">
    <property type="protein sequence ID" value="RYC32396.1"/>
    <property type="molecule type" value="Genomic_DNA"/>
</dbReference>
<name>A0A4Q2UBD4_9HYPH</name>
<sequence length="88" mass="10053">MPLYYIDLYDNEVLARDEFGLELDSLYEAREQAIALLPDMARHGLPDGDSHDYTAVVRCHEGRVRYEVTLSLRGGWVEAPAYPPPVHH</sequence>
<reference evidence="2 3" key="2">
    <citation type="submission" date="2019-02" db="EMBL/GenBank/DDBJ databases">
        <title>'Lichenibacterium ramalinii' gen. nov. sp. nov., 'Lichenibacterium minor' gen. nov. sp. nov.</title>
        <authorList>
            <person name="Pankratov T."/>
        </authorList>
    </citation>
    <scope>NUCLEOTIDE SEQUENCE [LARGE SCALE GENOMIC DNA]</scope>
    <source>
        <strain evidence="2 3">RmlP026</strain>
    </source>
</reference>
<reference evidence="2 3" key="1">
    <citation type="submission" date="2018-12" db="EMBL/GenBank/DDBJ databases">
        <authorList>
            <person name="Grouzdev D.S."/>
            <person name="Krutkina M.S."/>
        </authorList>
    </citation>
    <scope>NUCLEOTIDE SEQUENCE [LARGE SCALE GENOMIC DNA]</scope>
    <source>
        <strain evidence="2 3">RmlP026</strain>
    </source>
</reference>
<dbReference type="InterPro" id="IPR054189">
    <property type="entry name" value="DUF6894"/>
</dbReference>
<dbReference type="Pfam" id="PF21834">
    <property type="entry name" value="DUF6894"/>
    <property type="match status" value="1"/>
</dbReference>
<comment type="caution">
    <text evidence="2">The sequence shown here is derived from an EMBL/GenBank/DDBJ whole genome shotgun (WGS) entry which is preliminary data.</text>
</comment>
<evidence type="ECO:0000313" key="2">
    <source>
        <dbReference type="EMBL" id="RYC32396.1"/>
    </source>
</evidence>
<proteinExistence type="predicted"/>
<dbReference type="OrthoDB" id="8094360at2"/>
<dbReference type="Proteomes" id="UP000290759">
    <property type="component" value="Unassembled WGS sequence"/>
</dbReference>
<accession>A0A4Q2UBD4</accession>
<dbReference type="RefSeq" id="WP_129225396.1">
    <property type="nucleotide sequence ID" value="NZ_QYBB01000007.1"/>
</dbReference>
<feature type="domain" description="DUF6894" evidence="1">
    <location>
        <begin position="3"/>
        <end position="71"/>
    </location>
</feature>
<gene>
    <name evidence="2" type="ORF">D3273_08370</name>
</gene>
<dbReference type="AlphaFoldDB" id="A0A4Q2UBD4"/>
<evidence type="ECO:0000313" key="3">
    <source>
        <dbReference type="Proteomes" id="UP000290759"/>
    </source>
</evidence>
<protein>
    <recommendedName>
        <fullName evidence="1">DUF6894 domain-containing protein</fullName>
    </recommendedName>
</protein>
<evidence type="ECO:0000259" key="1">
    <source>
        <dbReference type="Pfam" id="PF21834"/>
    </source>
</evidence>